<dbReference type="Proteomes" id="UP000654075">
    <property type="component" value="Unassembled WGS sequence"/>
</dbReference>
<evidence type="ECO:0000313" key="2">
    <source>
        <dbReference type="Proteomes" id="UP000654075"/>
    </source>
</evidence>
<sequence>APIFDSRAQAQTGLPEDIWGWAVPLQLLEGSLLRRRLQVIAKHELVLNRHPDDRIVPARVGTIPLNLRPTVMTSDLEAATSQMQAWLLIGMIML</sequence>
<dbReference type="AlphaFoldDB" id="A0A813F493"/>
<feature type="non-terminal residue" evidence="1">
    <location>
        <position position="94"/>
    </location>
</feature>
<comment type="caution">
    <text evidence="1">The sequence shown here is derived from an EMBL/GenBank/DDBJ whole genome shotgun (WGS) entry which is preliminary data.</text>
</comment>
<accession>A0A813F493</accession>
<feature type="non-terminal residue" evidence="1">
    <location>
        <position position="1"/>
    </location>
</feature>
<evidence type="ECO:0000313" key="1">
    <source>
        <dbReference type="EMBL" id="CAE8609092.1"/>
    </source>
</evidence>
<protein>
    <submittedName>
        <fullName evidence="1">Uncharacterized protein</fullName>
    </submittedName>
</protein>
<proteinExistence type="predicted"/>
<name>A0A813F493_POLGL</name>
<reference evidence="1" key="1">
    <citation type="submission" date="2021-02" db="EMBL/GenBank/DDBJ databases">
        <authorList>
            <person name="Dougan E. K."/>
            <person name="Rhodes N."/>
            <person name="Thang M."/>
            <person name="Chan C."/>
        </authorList>
    </citation>
    <scope>NUCLEOTIDE SEQUENCE</scope>
</reference>
<organism evidence="1 2">
    <name type="scientific">Polarella glacialis</name>
    <name type="common">Dinoflagellate</name>
    <dbReference type="NCBI Taxonomy" id="89957"/>
    <lineage>
        <taxon>Eukaryota</taxon>
        <taxon>Sar</taxon>
        <taxon>Alveolata</taxon>
        <taxon>Dinophyceae</taxon>
        <taxon>Suessiales</taxon>
        <taxon>Suessiaceae</taxon>
        <taxon>Polarella</taxon>
    </lineage>
</organism>
<gene>
    <name evidence="1" type="ORF">PGLA1383_LOCUS26918</name>
</gene>
<keyword evidence="2" id="KW-1185">Reference proteome</keyword>
<dbReference type="EMBL" id="CAJNNV010024238">
    <property type="protein sequence ID" value="CAE8609092.1"/>
    <property type="molecule type" value="Genomic_DNA"/>
</dbReference>